<name>A0A0E9WY08_ANGAN</name>
<accession>A0A0E9WY08</accession>
<reference evidence="1" key="1">
    <citation type="submission" date="2014-11" db="EMBL/GenBank/DDBJ databases">
        <authorList>
            <person name="Amaro Gonzalez C."/>
        </authorList>
    </citation>
    <scope>NUCLEOTIDE SEQUENCE</scope>
</reference>
<dbReference type="AlphaFoldDB" id="A0A0E9WY08"/>
<evidence type="ECO:0000313" key="1">
    <source>
        <dbReference type="EMBL" id="JAH94500.1"/>
    </source>
</evidence>
<sequence>MLPNGFLYYFVHSEFHFQRDCLNISRLPEWLFGFPRRHRRGVLTHLRQARCLRRNESDFHAHSKRIFKESKLD</sequence>
<proteinExistence type="predicted"/>
<dbReference type="EMBL" id="GBXM01014077">
    <property type="protein sequence ID" value="JAH94500.1"/>
    <property type="molecule type" value="Transcribed_RNA"/>
</dbReference>
<organism evidence="1">
    <name type="scientific">Anguilla anguilla</name>
    <name type="common">European freshwater eel</name>
    <name type="synonym">Muraena anguilla</name>
    <dbReference type="NCBI Taxonomy" id="7936"/>
    <lineage>
        <taxon>Eukaryota</taxon>
        <taxon>Metazoa</taxon>
        <taxon>Chordata</taxon>
        <taxon>Craniata</taxon>
        <taxon>Vertebrata</taxon>
        <taxon>Euteleostomi</taxon>
        <taxon>Actinopterygii</taxon>
        <taxon>Neopterygii</taxon>
        <taxon>Teleostei</taxon>
        <taxon>Anguilliformes</taxon>
        <taxon>Anguillidae</taxon>
        <taxon>Anguilla</taxon>
    </lineage>
</organism>
<protein>
    <submittedName>
        <fullName evidence="1">Uncharacterized protein</fullName>
    </submittedName>
</protein>
<reference evidence="1" key="2">
    <citation type="journal article" date="2015" name="Fish Shellfish Immunol.">
        <title>Early steps in the European eel (Anguilla anguilla)-Vibrio vulnificus interaction in the gills: Role of the RtxA13 toxin.</title>
        <authorList>
            <person name="Callol A."/>
            <person name="Pajuelo D."/>
            <person name="Ebbesson L."/>
            <person name="Teles M."/>
            <person name="MacKenzie S."/>
            <person name="Amaro C."/>
        </authorList>
    </citation>
    <scope>NUCLEOTIDE SEQUENCE</scope>
</reference>